<organism evidence="4 5">
    <name type="scientific">Volucribacter psittacicida</name>
    <dbReference type="NCBI Taxonomy" id="203482"/>
    <lineage>
        <taxon>Bacteria</taxon>
        <taxon>Pseudomonadati</taxon>
        <taxon>Pseudomonadota</taxon>
        <taxon>Gammaproteobacteria</taxon>
        <taxon>Pasteurellales</taxon>
        <taxon>Pasteurellaceae</taxon>
        <taxon>Volucribacter</taxon>
    </lineage>
</organism>
<sequence>MNEEKKIKKEDPELLVIDANCRGDISLLKEIFFEKKLLNILAATEVENWNWLHRCNLNPRRAAAIDAVNFYITHGVEVNAQDGAGMTSLHYAMQARNAEAAIALLNAGADPNIPDRDHATALAYISGMPKELALLELMLEKGGNVHFYNGQHGILEGIKKYRYDEPIFLPVIELMEKYA</sequence>
<dbReference type="PROSITE" id="PS50297">
    <property type="entry name" value="ANK_REP_REGION"/>
    <property type="match status" value="1"/>
</dbReference>
<comment type="caution">
    <text evidence="4">The sequence shown here is derived from an EMBL/GenBank/DDBJ whole genome shotgun (WGS) entry which is preliminary data.</text>
</comment>
<dbReference type="OrthoDB" id="6087427at2"/>
<dbReference type="EMBL" id="SMFT01000001">
    <property type="protein sequence ID" value="TCK01499.1"/>
    <property type="molecule type" value="Genomic_DNA"/>
</dbReference>
<gene>
    <name evidence="4" type="ORF">EV694_0112</name>
</gene>
<dbReference type="Proteomes" id="UP000294702">
    <property type="component" value="Unassembled WGS sequence"/>
</dbReference>
<feature type="repeat" description="ANK" evidence="3">
    <location>
        <begin position="84"/>
        <end position="116"/>
    </location>
</feature>
<dbReference type="AlphaFoldDB" id="A0A4R1G7B5"/>
<dbReference type="InterPro" id="IPR036770">
    <property type="entry name" value="Ankyrin_rpt-contain_sf"/>
</dbReference>
<evidence type="ECO:0000256" key="1">
    <source>
        <dbReference type="ARBA" id="ARBA00022737"/>
    </source>
</evidence>
<dbReference type="Pfam" id="PF13857">
    <property type="entry name" value="Ank_5"/>
    <property type="match status" value="1"/>
</dbReference>
<reference evidence="4 5" key="1">
    <citation type="submission" date="2019-03" db="EMBL/GenBank/DDBJ databases">
        <title>Genomic Encyclopedia of Type Strains, Phase IV (KMG-IV): sequencing the most valuable type-strain genomes for metagenomic binning, comparative biology and taxonomic classification.</title>
        <authorList>
            <person name="Goeker M."/>
        </authorList>
    </citation>
    <scope>NUCLEOTIDE SEQUENCE [LARGE SCALE GENOMIC DNA]</scope>
    <source>
        <strain evidence="4 5">DSM 15534</strain>
    </source>
</reference>
<dbReference type="PANTHER" id="PTHR24171">
    <property type="entry name" value="ANKYRIN REPEAT DOMAIN-CONTAINING PROTEIN 39-RELATED"/>
    <property type="match status" value="1"/>
</dbReference>
<dbReference type="Gene3D" id="1.25.40.20">
    <property type="entry name" value="Ankyrin repeat-containing domain"/>
    <property type="match status" value="1"/>
</dbReference>
<proteinExistence type="predicted"/>
<keyword evidence="2 3" id="KW-0040">ANK repeat</keyword>
<dbReference type="InterPro" id="IPR002110">
    <property type="entry name" value="Ankyrin_rpt"/>
</dbReference>
<evidence type="ECO:0000256" key="3">
    <source>
        <dbReference type="PROSITE-ProRule" id="PRU00023"/>
    </source>
</evidence>
<keyword evidence="1" id="KW-0677">Repeat</keyword>
<evidence type="ECO:0000313" key="4">
    <source>
        <dbReference type="EMBL" id="TCK01499.1"/>
    </source>
</evidence>
<dbReference type="PROSITE" id="PS50088">
    <property type="entry name" value="ANK_REPEAT"/>
    <property type="match status" value="1"/>
</dbReference>
<keyword evidence="5" id="KW-1185">Reference proteome</keyword>
<dbReference type="SMART" id="SM00248">
    <property type="entry name" value="ANK"/>
    <property type="match status" value="2"/>
</dbReference>
<name>A0A4R1G7B5_9PAST</name>
<dbReference type="RefSeq" id="WP_132687768.1">
    <property type="nucleotide sequence ID" value="NZ_SMFT01000001.1"/>
</dbReference>
<accession>A0A4R1G7B5</accession>
<dbReference type="SUPFAM" id="SSF48403">
    <property type="entry name" value="Ankyrin repeat"/>
    <property type="match status" value="1"/>
</dbReference>
<protein>
    <submittedName>
        <fullName evidence="4">Ankyrin repeat protein</fullName>
    </submittedName>
</protein>
<evidence type="ECO:0000313" key="5">
    <source>
        <dbReference type="Proteomes" id="UP000294702"/>
    </source>
</evidence>
<evidence type="ECO:0000256" key="2">
    <source>
        <dbReference type="ARBA" id="ARBA00023043"/>
    </source>
</evidence>